<dbReference type="Proteomes" id="UP000886520">
    <property type="component" value="Chromosome 15"/>
</dbReference>
<reference evidence="7" key="1">
    <citation type="submission" date="2021-01" db="EMBL/GenBank/DDBJ databases">
        <title>Adiantum capillus-veneris genome.</title>
        <authorList>
            <person name="Fang Y."/>
            <person name="Liao Q."/>
        </authorList>
    </citation>
    <scope>NUCLEOTIDE SEQUENCE</scope>
    <source>
        <strain evidence="7">H3</strain>
        <tissue evidence="7">Leaf</tissue>
    </source>
</reference>
<accession>A0A9D4UL79</accession>
<evidence type="ECO:0000259" key="6">
    <source>
        <dbReference type="Pfam" id="PF00689"/>
    </source>
</evidence>
<evidence type="ECO:0000256" key="1">
    <source>
        <dbReference type="ARBA" id="ARBA00004127"/>
    </source>
</evidence>
<dbReference type="PANTHER" id="PTHR24093">
    <property type="entry name" value="CATION TRANSPORTING ATPASE"/>
    <property type="match status" value="1"/>
</dbReference>
<feature type="transmembrane region" description="Helical" evidence="5">
    <location>
        <begin position="426"/>
        <end position="446"/>
    </location>
</feature>
<keyword evidence="5" id="KW-1133">Transmembrane helix</keyword>
<evidence type="ECO:0000313" key="8">
    <source>
        <dbReference type="Proteomes" id="UP000886520"/>
    </source>
</evidence>
<protein>
    <recommendedName>
        <fullName evidence="6">Cation-transporting P-type ATPase C-terminal domain-containing protein</fullName>
    </recommendedName>
</protein>
<dbReference type="InterPro" id="IPR023298">
    <property type="entry name" value="ATPase_P-typ_TM_dom_sf"/>
</dbReference>
<proteinExistence type="predicted"/>
<feature type="region of interest" description="Disordered" evidence="4">
    <location>
        <begin position="65"/>
        <end position="87"/>
    </location>
</feature>
<dbReference type="EMBL" id="JABFUD020000015">
    <property type="protein sequence ID" value="KAI5069797.1"/>
    <property type="molecule type" value="Genomic_DNA"/>
</dbReference>
<dbReference type="PANTHER" id="PTHR24093:SF369">
    <property type="entry name" value="CALCIUM-TRANSPORTING ATPASE"/>
    <property type="match status" value="1"/>
</dbReference>
<comment type="caution">
    <text evidence="7">The sequence shown here is derived from an EMBL/GenBank/DDBJ whole genome shotgun (WGS) entry which is preliminary data.</text>
</comment>
<dbReference type="GO" id="GO:0046872">
    <property type="term" value="F:metal ion binding"/>
    <property type="evidence" value="ECO:0007669"/>
    <property type="project" value="UniProtKB-KW"/>
</dbReference>
<dbReference type="GO" id="GO:0005886">
    <property type="term" value="C:plasma membrane"/>
    <property type="evidence" value="ECO:0007669"/>
    <property type="project" value="TreeGrafter"/>
</dbReference>
<dbReference type="GO" id="GO:0005388">
    <property type="term" value="F:P-type calcium transporter activity"/>
    <property type="evidence" value="ECO:0007669"/>
    <property type="project" value="TreeGrafter"/>
</dbReference>
<dbReference type="SUPFAM" id="SSF81665">
    <property type="entry name" value="Calcium ATPase, transmembrane domain M"/>
    <property type="match status" value="1"/>
</dbReference>
<dbReference type="Pfam" id="PF00689">
    <property type="entry name" value="Cation_ATPase_C"/>
    <property type="match status" value="1"/>
</dbReference>
<keyword evidence="2" id="KW-0479">Metal-binding</keyword>
<dbReference type="OrthoDB" id="3352408at2759"/>
<name>A0A9D4UL79_ADICA</name>
<evidence type="ECO:0000256" key="5">
    <source>
        <dbReference type="SAM" id="Phobius"/>
    </source>
</evidence>
<evidence type="ECO:0000256" key="2">
    <source>
        <dbReference type="ARBA" id="ARBA00022723"/>
    </source>
</evidence>
<keyword evidence="5" id="KW-0812">Transmembrane</keyword>
<comment type="subcellular location">
    <subcellularLocation>
        <location evidence="1">Endomembrane system</location>
        <topology evidence="1">Multi-pass membrane protein</topology>
    </subcellularLocation>
</comment>
<evidence type="ECO:0000256" key="3">
    <source>
        <dbReference type="ARBA" id="ARBA00022842"/>
    </source>
</evidence>
<sequence length="512" mass="55624">MSESEDNLQQRPVDADIDDVGGKSLEASYGGADTNENINGDVGDNSVEAYSGSAEYADKNVKAADAADADADEGGHDTDVNGLGSSSTSLLKESTLRWRKSVLKINASLRFRHTTFFRSALSDGLQGMPRASSASLETDKQLFSMQVMNRMSADQDAPSTSGPAAAGTGAELDTVANIQLDMQTEGLALCAELRLICSGYWASAGGYLDLAVAYLTLAGRAAVNWFGHTAVIPLIFYTLRKIIQLQPTFNAAALILNFVAVAAAQRVSAAPLTMLQLLWANLLMDILNTLTNMNPMHQQRQDGTDQRLIDLARNVKARNLLCQVGYQVAVLLPVYFGGKQLLQIMAGDILKTQSAGHAGSTFRPAAAPCRLLLLHDYGSPLRQQQQDIINTIVFNALVLCQLFDAVNRRQPDRLDIFKGLLSLDGLVFMAAWCTMLIVQVAFVECFHNLASTVKLRWTYWVICASIGFLSWPTAVAGKFIPVPAEPWLYNMLSSTGLVDNSHPYLNPRRVPV</sequence>
<feature type="transmembrane region" description="Helical" evidence="5">
    <location>
        <begin position="458"/>
        <end position="480"/>
    </location>
</feature>
<dbReference type="Gene3D" id="1.20.1110.10">
    <property type="entry name" value="Calcium-transporting ATPase, transmembrane domain"/>
    <property type="match status" value="1"/>
</dbReference>
<keyword evidence="8" id="KW-1185">Reference proteome</keyword>
<feature type="domain" description="Cation-transporting P-type ATPase C-terminal" evidence="6">
    <location>
        <begin position="270"/>
        <end position="478"/>
    </location>
</feature>
<keyword evidence="3" id="KW-0460">Magnesium</keyword>
<evidence type="ECO:0000313" key="7">
    <source>
        <dbReference type="EMBL" id="KAI5069797.1"/>
    </source>
</evidence>
<evidence type="ECO:0000256" key="4">
    <source>
        <dbReference type="SAM" id="MobiDB-lite"/>
    </source>
</evidence>
<dbReference type="AlphaFoldDB" id="A0A9D4UL79"/>
<dbReference type="GO" id="GO:0012505">
    <property type="term" value="C:endomembrane system"/>
    <property type="evidence" value="ECO:0007669"/>
    <property type="project" value="UniProtKB-SubCell"/>
</dbReference>
<organism evidence="7 8">
    <name type="scientific">Adiantum capillus-veneris</name>
    <name type="common">Maidenhair fern</name>
    <dbReference type="NCBI Taxonomy" id="13818"/>
    <lineage>
        <taxon>Eukaryota</taxon>
        <taxon>Viridiplantae</taxon>
        <taxon>Streptophyta</taxon>
        <taxon>Embryophyta</taxon>
        <taxon>Tracheophyta</taxon>
        <taxon>Polypodiopsida</taxon>
        <taxon>Polypodiidae</taxon>
        <taxon>Polypodiales</taxon>
        <taxon>Pteridineae</taxon>
        <taxon>Pteridaceae</taxon>
        <taxon>Vittarioideae</taxon>
        <taxon>Adiantum</taxon>
    </lineage>
</organism>
<keyword evidence="5" id="KW-0472">Membrane</keyword>
<gene>
    <name evidence="7" type="ORF">GOP47_0016098</name>
</gene>
<feature type="region of interest" description="Disordered" evidence="4">
    <location>
        <begin position="1"/>
        <end position="46"/>
    </location>
</feature>
<dbReference type="InterPro" id="IPR006068">
    <property type="entry name" value="ATPase_P-typ_cation-transptr_C"/>
</dbReference>